<dbReference type="CDD" id="cd05403">
    <property type="entry name" value="NT_KNTase_like"/>
    <property type="match status" value="1"/>
</dbReference>
<dbReference type="EMBL" id="BNJJ01000034">
    <property type="protein sequence ID" value="GHO89311.1"/>
    <property type="molecule type" value="Genomic_DNA"/>
</dbReference>
<reference evidence="2 3" key="1">
    <citation type="journal article" date="2021" name="Int. J. Syst. Evol. Microbiol.">
        <title>Reticulibacter mediterranei gen. nov., sp. nov., within the new family Reticulibacteraceae fam. nov., and Ktedonospora formicarum gen. nov., sp. nov., Ktedonobacter robiniae sp. nov., Dictyobacter formicarum sp. nov. and Dictyobacter arantiisoli sp. nov., belonging to the class Ktedonobacteria.</title>
        <authorList>
            <person name="Yabe S."/>
            <person name="Zheng Y."/>
            <person name="Wang C.M."/>
            <person name="Sakai Y."/>
            <person name="Abe K."/>
            <person name="Yokota A."/>
            <person name="Donadio S."/>
            <person name="Cavaletti L."/>
            <person name="Monciardini P."/>
        </authorList>
    </citation>
    <scope>NUCLEOTIDE SEQUENCE [LARGE SCALE GENOMIC DNA]</scope>
    <source>
        <strain evidence="2 3">SOSP1-9</strain>
    </source>
</reference>
<dbReference type="Gene3D" id="3.30.460.10">
    <property type="entry name" value="Beta Polymerase, domain 2"/>
    <property type="match status" value="1"/>
</dbReference>
<dbReference type="Proteomes" id="UP000635565">
    <property type="component" value="Unassembled WGS sequence"/>
</dbReference>
<proteinExistence type="predicted"/>
<gene>
    <name evidence="2" type="ORF">KSZ_73170</name>
</gene>
<organism evidence="2 3">
    <name type="scientific">Dictyobacter formicarum</name>
    <dbReference type="NCBI Taxonomy" id="2778368"/>
    <lineage>
        <taxon>Bacteria</taxon>
        <taxon>Bacillati</taxon>
        <taxon>Chloroflexota</taxon>
        <taxon>Ktedonobacteria</taxon>
        <taxon>Ktedonobacterales</taxon>
        <taxon>Dictyobacteraceae</taxon>
        <taxon>Dictyobacter</taxon>
    </lineage>
</organism>
<evidence type="ECO:0000313" key="2">
    <source>
        <dbReference type="EMBL" id="GHO89311.1"/>
    </source>
</evidence>
<name>A0ABQ3VW96_9CHLR</name>
<keyword evidence="3" id="KW-1185">Reference proteome</keyword>
<comment type="caution">
    <text evidence="2">The sequence shown here is derived from an EMBL/GenBank/DDBJ whole genome shotgun (WGS) entry which is preliminary data.</text>
</comment>
<evidence type="ECO:0000313" key="3">
    <source>
        <dbReference type="Proteomes" id="UP000635565"/>
    </source>
</evidence>
<evidence type="ECO:0000259" key="1">
    <source>
        <dbReference type="Pfam" id="PF01909"/>
    </source>
</evidence>
<feature type="domain" description="Polymerase nucleotidyl transferase" evidence="1">
    <location>
        <begin position="20"/>
        <end position="73"/>
    </location>
</feature>
<accession>A0ABQ3VW96</accession>
<dbReference type="RefSeq" id="WP_201366837.1">
    <property type="nucleotide sequence ID" value="NZ_BNJJ01000034.1"/>
</dbReference>
<dbReference type="InterPro" id="IPR002934">
    <property type="entry name" value="Polymerase_NTP_transf_dom"/>
</dbReference>
<dbReference type="Pfam" id="PF01909">
    <property type="entry name" value="NTP_transf_2"/>
    <property type="match status" value="1"/>
</dbReference>
<sequence length="130" mass="14731">MDHVAIPQTLQPLLELYLQALEQVQDHIYGLYVCGSIALGAFEELTSDIDIVVLTVKEWSAADLETLAEAHRSLLQEQPLARRLEVAYMPLQALGKARQEVEPYPHFQNGVFTPARYGDQNAVTWWILQL</sequence>
<dbReference type="InterPro" id="IPR043519">
    <property type="entry name" value="NT_sf"/>
</dbReference>
<dbReference type="SUPFAM" id="SSF81301">
    <property type="entry name" value="Nucleotidyltransferase"/>
    <property type="match status" value="1"/>
</dbReference>
<protein>
    <recommendedName>
        <fullName evidence="1">Polymerase nucleotidyl transferase domain-containing protein</fullName>
    </recommendedName>
</protein>